<dbReference type="AlphaFoldDB" id="A0A2C6MJG0"/>
<name>A0A2C6MJG0_9FIRM</name>
<sequence length="47" mass="5406">MKKTIKEDCCKVRKASIWLLVMLFLFSLYSPAYASYAKSGLTTSRQQ</sequence>
<comment type="caution">
    <text evidence="1">The sequence shown here is derived from an EMBL/GenBank/DDBJ whole genome shotgun (WGS) entry which is preliminary data.</text>
</comment>
<dbReference type="EMBL" id="AWQQ01000002">
    <property type="protein sequence ID" value="PHJ39984.1"/>
    <property type="molecule type" value="Genomic_DNA"/>
</dbReference>
<keyword evidence="2" id="KW-1185">Reference proteome</keyword>
<gene>
    <name evidence="1" type="ORF">P378_00240</name>
</gene>
<proteinExistence type="predicted"/>
<protein>
    <submittedName>
        <fullName evidence="1">Uncharacterized protein</fullName>
    </submittedName>
</protein>
<accession>A0A2C6MJG0</accession>
<evidence type="ECO:0000313" key="1">
    <source>
        <dbReference type="EMBL" id="PHJ39984.1"/>
    </source>
</evidence>
<organism evidence="1 2">
    <name type="scientific">Desulforamulus profundi</name>
    <dbReference type="NCBI Taxonomy" id="1383067"/>
    <lineage>
        <taxon>Bacteria</taxon>
        <taxon>Bacillati</taxon>
        <taxon>Bacillota</taxon>
        <taxon>Clostridia</taxon>
        <taxon>Eubacteriales</taxon>
        <taxon>Peptococcaceae</taxon>
        <taxon>Desulforamulus</taxon>
    </lineage>
</organism>
<evidence type="ECO:0000313" key="2">
    <source>
        <dbReference type="Proteomes" id="UP000222564"/>
    </source>
</evidence>
<reference evidence="1 2" key="1">
    <citation type="submission" date="2013-09" db="EMBL/GenBank/DDBJ databases">
        <title>Biodegradation of hydrocarbons in the deep terrestrial subsurface : characterization of a microbial consortium composed of two Desulfotomaculum species originating from a deep geological formation.</title>
        <authorList>
            <person name="Aullo T."/>
            <person name="Berlendis S."/>
            <person name="Lascourreges J.-F."/>
            <person name="Dessort D."/>
            <person name="Saint-Laurent S."/>
            <person name="Schraauwers B."/>
            <person name="Mas J."/>
            <person name="Magot M."/>
            <person name="Ranchou-Peyruse A."/>
        </authorList>
    </citation>
    <scope>NUCLEOTIDE SEQUENCE [LARGE SCALE GENOMIC DNA]</scope>
    <source>
        <strain evidence="1 2">Bs107</strain>
    </source>
</reference>
<dbReference type="Proteomes" id="UP000222564">
    <property type="component" value="Unassembled WGS sequence"/>
</dbReference>